<gene>
    <name evidence="4" type="ORF">DKX38_012391</name>
</gene>
<dbReference type="Proteomes" id="UP000326939">
    <property type="component" value="Chromosome 8"/>
</dbReference>
<keyword evidence="1" id="KW-0479">Metal-binding</keyword>
<dbReference type="GO" id="GO:0046872">
    <property type="term" value="F:metal ion binding"/>
    <property type="evidence" value="ECO:0007669"/>
    <property type="project" value="UniProtKB-KW"/>
</dbReference>
<protein>
    <recommendedName>
        <fullName evidence="3">C2 domain-containing protein</fullName>
    </recommendedName>
</protein>
<dbReference type="PROSITE" id="PS50004">
    <property type="entry name" value="C2"/>
    <property type="match status" value="1"/>
</dbReference>
<evidence type="ECO:0000256" key="1">
    <source>
        <dbReference type="ARBA" id="ARBA00022723"/>
    </source>
</evidence>
<dbReference type="PANTHER" id="PTHR46502">
    <property type="entry name" value="C2 DOMAIN-CONTAINING"/>
    <property type="match status" value="1"/>
</dbReference>
<dbReference type="SUPFAM" id="SSF49562">
    <property type="entry name" value="C2 domain (Calcium/lipid-binding domain, CaLB)"/>
    <property type="match status" value="1"/>
</dbReference>
<dbReference type="InterPro" id="IPR035892">
    <property type="entry name" value="C2_domain_sf"/>
</dbReference>
<dbReference type="PANTHER" id="PTHR46502:SF15">
    <property type="entry name" value="16 KDA PHLOEM PROTEIN 1"/>
    <property type="match status" value="1"/>
</dbReference>
<dbReference type="InterPro" id="IPR000008">
    <property type="entry name" value="C2_dom"/>
</dbReference>
<keyword evidence="5" id="KW-1185">Reference proteome</keyword>
<dbReference type="EMBL" id="VDCV01000008">
    <property type="protein sequence ID" value="KAB5544279.1"/>
    <property type="molecule type" value="Genomic_DNA"/>
</dbReference>
<comment type="caution">
    <text evidence="4">The sequence shown here is derived from an EMBL/GenBank/DDBJ whole genome shotgun (WGS) entry which is preliminary data.</text>
</comment>
<reference evidence="5" key="1">
    <citation type="journal article" date="2019" name="Gigascience">
        <title>De novo genome assembly of the endangered Acer yangbiense, a plant species with extremely small populations endemic to Yunnan Province, China.</title>
        <authorList>
            <person name="Yang J."/>
            <person name="Wariss H.M."/>
            <person name="Tao L."/>
            <person name="Zhang R."/>
            <person name="Yun Q."/>
            <person name="Hollingsworth P."/>
            <person name="Dao Z."/>
            <person name="Luo G."/>
            <person name="Guo H."/>
            <person name="Ma Y."/>
            <person name="Sun W."/>
        </authorList>
    </citation>
    <scope>NUCLEOTIDE SEQUENCE [LARGE SCALE GENOMIC DNA]</scope>
    <source>
        <strain evidence="5">cv. br00</strain>
    </source>
</reference>
<name>A0A5N5LNG2_9ROSI</name>
<dbReference type="SMART" id="SM00239">
    <property type="entry name" value="C2"/>
    <property type="match status" value="1"/>
</dbReference>
<dbReference type="Pfam" id="PF00168">
    <property type="entry name" value="C2"/>
    <property type="match status" value="1"/>
</dbReference>
<sequence length="193" mass="21850">MAVGILEVQLVNAKGLRGTDFFGDMDPYVIVQYKSQERKSGVARGQGGHPVWNERLTFKVEYPGQGSEYKLSLNIMDKDTFSSDDFIGGAKIYVKDLLTSGVQNGTAELHPSNYRVVDASQSYVGEIEVGVTFTLKHPYKFSYPRRNRYMMEKSTADGMKAVFRSAAVLFGMNFLCLQWRLWLEIFGRPCNFL</sequence>
<feature type="domain" description="C2" evidence="3">
    <location>
        <begin position="1"/>
        <end position="107"/>
    </location>
</feature>
<dbReference type="AlphaFoldDB" id="A0A5N5LNG2"/>
<keyword evidence="2" id="KW-0106">Calcium</keyword>
<evidence type="ECO:0000256" key="2">
    <source>
        <dbReference type="ARBA" id="ARBA00022837"/>
    </source>
</evidence>
<dbReference type="CDD" id="cd04049">
    <property type="entry name" value="C2_putative_Elicitor-responsive_gene"/>
    <property type="match status" value="1"/>
</dbReference>
<accession>A0A5N5LNG2</accession>
<evidence type="ECO:0000313" key="4">
    <source>
        <dbReference type="EMBL" id="KAB5544279.1"/>
    </source>
</evidence>
<dbReference type="Gene3D" id="2.60.40.150">
    <property type="entry name" value="C2 domain"/>
    <property type="match status" value="1"/>
</dbReference>
<evidence type="ECO:0000259" key="3">
    <source>
        <dbReference type="PROSITE" id="PS50004"/>
    </source>
</evidence>
<proteinExistence type="predicted"/>
<evidence type="ECO:0000313" key="5">
    <source>
        <dbReference type="Proteomes" id="UP000326939"/>
    </source>
</evidence>
<organism evidence="4 5">
    <name type="scientific">Salix brachista</name>
    <dbReference type="NCBI Taxonomy" id="2182728"/>
    <lineage>
        <taxon>Eukaryota</taxon>
        <taxon>Viridiplantae</taxon>
        <taxon>Streptophyta</taxon>
        <taxon>Embryophyta</taxon>
        <taxon>Tracheophyta</taxon>
        <taxon>Spermatophyta</taxon>
        <taxon>Magnoliopsida</taxon>
        <taxon>eudicotyledons</taxon>
        <taxon>Gunneridae</taxon>
        <taxon>Pentapetalae</taxon>
        <taxon>rosids</taxon>
        <taxon>fabids</taxon>
        <taxon>Malpighiales</taxon>
        <taxon>Salicaceae</taxon>
        <taxon>Saliceae</taxon>
        <taxon>Salix</taxon>
    </lineage>
</organism>